<protein>
    <submittedName>
        <fullName evidence="1">Uncharacterized protein</fullName>
    </submittedName>
</protein>
<dbReference type="Proteomes" id="UP000499080">
    <property type="component" value="Unassembled WGS sequence"/>
</dbReference>
<gene>
    <name evidence="1" type="ORF">AVEN_20922_1</name>
</gene>
<dbReference type="EMBL" id="BGPR01005279">
    <property type="protein sequence ID" value="GBN08646.1"/>
    <property type="molecule type" value="Genomic_DNA"/>
</dbReference>
<comment type="caution">
    <text evidence="1">The sequence shown here is derived from an EMBL/GenBank/DDBJ whole genome shotgun (WGS) entry which is preliminary data.</text>
</comment>
<evidence type="ECO:0000313" key="1">
    <source>
        <dbReference type="EMBL" id="GBN08646.1"/>
    </source>
</evidence>
<reference evidence="1 2" key="1">
    <citation type="journal article" date="2019" name="Sci. Rep.">
        <title>Orb-weaving spider Araneus ventricosus genome elucidates the spidroin gene catalogue.</title>
        <authorList>
            <person name="Kono N."/>
            <person name="Nakamura H."/>
            <person name="Ohtoshi R."/>
            <person name="Moran D.A.P."/>
            <person name="Shinohara A."/>
            <person name="Yoshida Y."/>
            <person name="Fujiwara M."/>
            <person name="Mori M."/>
            <person name="Tomita M."/>
            <person name="Arakawa K."/>
        </authorList>
    </citation>
    <scope>NUCLEOTIDE SEQUENCE [LARGE SCALE GENOMIC DNA]</scope>
</reference>
<name>A0A4Y2L4V1_ARAVE</name>
<proteinExistence type="predicted"/>
<sequence>MQANTADDQRHLLRRVKSWLDDITKLNYINDRASSSQNPNDGQELRVAAVAPNNAQQMLRAAATSNNATPRPAAIGPARRVAVVSPASSVAAVASTSRGYPSEIPLIDLTHSAESSEVSSSARDSSITLELPELLIPRILHWILHLYYKLQSLQQLSLTDIADLSSSIWLKTCILIGDISLFYVNTFCPLCRKEMYCLQ</sequence>
<keyword evidence="2" id="KW-1185">Reference proteome</keyword>
<organism evidence="1 2">
    <name type="scientific">Araneus ventricosus</name>
    <name type="common">Orbweaver spider</name>
    <name type="synonym">Epeira ventricosa</name>
    <dbReference type="NCBI Taxonomy" id="182803"/>
    <lineage>
        <taxon>Eukaryota</taxon>
        <taxon>Metazoa</taxon>
        <taxon>Ecdysozoa</taxon>
        <taxon>Arthropoda</taxon>
        <taxon>Chelicerata</taxon>
        <taxon>Arachnida</taxon>
        <taxon>Araneae</taxon>
        <taxon>Araneomorphae</taxon>
        <taxon>Entelegynae</taxon>
        <taxon>Araneoidea</taxon>
        <taxon>Araneidae</taxon>
        <taxon>Araneus</taxon>
    </lineage>
</organism>
<evidence type="ECO:0000313" key="2">
    <source>
        <dbReference type="Proteomes" id="UP000499080"/>
    </source>
</evidence>
<accession>A0A4Y2L4V1</accession>
<dbReference type="AlphaFoldDB" id="A0A4Y2L4V1"/>